<dbReference type="RefSeq" id="WP_004853152.1">
    <property type="nucleotide sequence ID" value="NZ_CABGLF010000005.1"/>
</dbReference>
<dbReference type="CDD" id="cd00093">
    <property type="entry name" value="HTH_XRE"/>
    <property type="match status" value="1"/>
</dbReference>
<dbReference type="Gene3D" id="1.10.260.40">
    <property type="entry name" value="lambda repressor-like DNA-binding domains"/>
    <property type="match status" value="1"/>
</dbReference>
<dbReference type="PROSITE" id="PS50943">
    <property type="entry name" value="HTH_CROC1"/>
    <property type="match status" value="1"/>
</dbReference>
<name>A0A7H5A932_9ENTR</name>
<accession>A0A7H5A932</accession>
<dbReference type="SMART" id="SM00530">
    <property type="entry name" value="HTH_XRE"/>
    <property type="match status" value="1"/>
</dbReference>
<dbReference type="Proteomes" id="UP000020202">
    <property type="component" value="Unassembled WGS sequence"/>
</dbReference>
<proteinExistence type="predicted"/>
<dbReference type="SUPFAM" id="SSF47413">
    <property type="entry name" value="lambda repressor-like DNA-binding domains"/>
    <property type="match status" value="1"/>
</dbReference>
<dbReference type="GO" id="GO:0003677">
    <property type="term" value="F:DNA binding"/>
    <property type="evidence" value="ECO:0007669"/>
    <property type="project" value="InterPro"/>
</dbReference>
<evidence type="ECO:0000313" key="3">
    <source>
        <dbReference type="Proteomes" id="UP000020202"/>
    </source>
</evidence>
<protein>
    <recommendedName>
        <fullName evidence="1">HTH cro/C1-type domain-containing protein</fullName>
    </recommendedName>
</protein>
<dbReference type="InterPro" id="IPR001387">
    <property type="entry name" value="Cro/C1-type_HTH"/>
</dbReference>
<feature type="domain" description="HTH cro/C1-type" evidence="1">
    <location>
        <begin position="18"/>
        <end position="73"/>
    </location>
</feature>
<dbReference type="InterPro" id="IPR010982">
    <property type="entry name" value="Lambda_DNA-bd_dom_sf"/>
</dbReference>
<dbReference type="AlphaFoldDB" id="A0A7H5A932"/>
<comment type="caution">
    <text evidence="2">The sequence shown here is derived from an EMBL/GenBank/DDBJ whole genome shotgun (WGS) entry which is preliminary data.</text>
</comment>
<dbReference type="Pfam" id="PF01381">
    <property type="entry name" value="HTH_3"/>
    <property type="match status" value="1"/>
</dbReference>
<reference evidence="2 3" key="1">
    <citation type="submission" date="2014-01" db="EMBL/GenBank/DDBJ databases">
        <title>The Genome Sequence of Klebsiella oxytoca MGH 27.</title>
        <authorList>
            <consortium name="The Broad Institute Genomics Platform"/>
            <consortium name="The Broad Institute Genome Sequencing Center for Infectious Disease"/>
            <person name="Murphy C."/>
            <person name="Cosimi L."/>
            <person name="Cerqueira G."/>
            <person name="Feldgarden M."/>
            <person name="Earl A."/>
            <person name="Hung D."/>
            <person name="Onderdonk A.B."/>
            <person name="Ferraro M.J."/>
            <person name="Hooper D."/>
            <person name="Dekker J."/>
            <person name="O'Brien T."/>
            <person name="Huang S."/>
            <person name="Quan V."/>
            <person name="Ernst C."/>
            <person name="Delaney M."/>
            <person name="DuBois A."/>
            <person name="Kim D.S."/>
            <person name="Young S.K."/>
            <person name="Zeng Q."/>
            <person name="Gargeya S."/>
            <person name="Fitzgerald M."/>
            <person name="Abouelleil A."/>
            <person name="Alvarado L."/>
            <person name="Berlin A.M."/>
            <person name="Chapman S.B."/>
            <person name="Gainer-Dewar J."/>
            <person name="Goldberg J."/>
            <person name="Gnerre S."/>
            <person name="Griggs A."/>
            <person name="Gujja S."/>
            <person name="Hansen M."/>
            <person name="Howarth C."/>
            <person name="Imamovic A."/>
            <person name="Ireland A."/>
            <person name="Larimer J."/>
            <person name="McCowan C."/>
            <person name="Murphy C."/>
            <person name="Pearson M."/>
            <person name="Poon T.W."/>
            <person name="Priest M."/>
            <person name="Roberts A."/>
            <person name="Saif S."/>
            <person name="Shea T."/>
            <person name="Sykes S."/>
            <person name="Wortman J."/>
            <person name="Nusbaum C."/>
            <person name="Birren B."/>
        </authorList>
    </citation>
    <scope>NUCLEOTIDE SEQUENCE [LARGE SCALE GENOMIC DNA]</scope>
    <source>
        <strain evidence="2 3">MGH 27</strain>
    </source>
</reference>
<organism evidence="2 3">
    <name type="scientific">Klebsiella michiganensis</name>
    <dbReference type="NCBI Taxonomy" id="1134687"/>
    <lineage>
        <taxon>Bacteria</taxon>
        <taxon>Pseudomonadati</taxon>
        <taxon>Pseudomonadota</taxon>
        <taxon>Gammaproteobacteria</taxon>
        <taxon>Enterobacterales</taxon>
        <taxon>Enterobacteriaceae</taxon>
        <taxon>Klebsiella/Raoultella group</taxon>
        <taxon>Klebsiella</taxon>
    </lineage>
</organism>
<evidence type="ECO:0000259" key="1">
    <source>
        <dbReference type="PROSITE" id="PS50943"/>
    </source>
</evidence>
<gene>
    <name evidence="2" type="ORF">L373_02015</name>
</gene>
<sequence length="165" mass="18608">MRLQSWGVMIKSEFSTRLAELLARTGDSMRDLAQKSGIPYSTIRGYIAGDSLPTGIEQLHKIARVTGVQPAWLLGGDVEPSTRDMRVTKELKLLVTLAEHLSDVQRGILLKQTLAALIDETDYVERDQEHTKLLSPSIIELALKLDKLSDDKRKFLFDFLDNDKK</sequence>
<evidence type="ECO:0000313" key="2">
    <source>
        <dbReference type="EMBL" id="EWF89520.1"/>
    </source>
</evidence>
<dbReference type="EMBL" id="JCNZ01000008">
    <property type="protein sequence ID" value="EWF89520.1"/>
    <property type="molecule type" value="Genomic_DNA"/>
</dbReference>